<feature type="transmembrane region" description="Helical" evidence="1">
    <location>
        <begin position="101"/>
        <end position="120"/>
    </location>
</feature>
<feature type="transmembrane region" description="Helical" evidence="1">
    <location>
        <begin position="63"/>
        <end position="81"/>
    </location>
</feature>
<comment type="caution">
    <text evidence="3">The sequence shown here is derived from an EMBL/GenBank/DDBJ whole genome shotgun (WGS) entry which is preliminary data.</text>
</comment>
<protein>
    <recommendedName>
        <fullName evidence="2">CAAX prenyl protease 2/Lysostaphin resistance protein A-like domain-containing protein</fullName>
    </recommendedName>
</protein>
<evidence type="ECO:0000313" key="3">
    <source>
        <dbReference type="EMBL" id="MBB3063600.1"/>
    </source>
</evidence>
<dbReference type="AlphaFoldDB" id="A0A7W4WG63"/>
<name>A0A7W4WG63_9GAMM</name>
<feature type="transmembrane region" description="Helical" evidence="1">
    <location>
        <begin position="194"/>
        <end position="213"/>
    </location>
</feature>
<evidence type="ECO:0000259" key="2">
    <source>
        <dbReference type="Pfam" id="PF02517"/>
    </source>
</evidence>
<keyword evidence="1" id="KW-1133">Transmembrane helix</keyword>
<dbReference type="EMBL" id="JACHWZ010000039">
    <property type="protein sequence ID" value="MBB3063600.1"/>
    <property type="molecule type" value="Genomic_DNA"/>
</dbReference>
<feature type="transmembrane region" description="Helical" evidence="1">
    <location>
        <begin position="243"/>
        <end position="262"/>
    </location>
</feature>
<feature type="transmembrane region" description="Helical" evidence="1">
    <location>
        <begin position="156"/>
        <end position="173"/>
    </location>
</feature>
<feature type="transmembrane region" description="Helical" evidence="1">
    <location>
        <begin position="132"/>
        <end position="150"/>
    </location>
</feature>
<gene>
    <name evidence="3" type="ORF">FHS09_004460</name>
</gene>
<dbReference type="InterPro" id="IPR003675">
    <property type="entry name" value="Rce1/LyrA-like_dom"/>
</dbReference>
<keyword evidence="4" id="KW-1185">Reference proteome</keyword>
<dbReference type="Proteomes" id="UP000535937">
    <property type="component" value="Unassembled WGS sequence"/>
</dbReference>
<proteinExistence type="predicted"/>
<keyword evidence="1" id="KW-0472">Membrane</keyword>
<dbReference type="GO" id="GO:0004175">
    <property type="term" value="F:endopeptidase activity"/>
    <property type="evidence" value="ECO:0007669"/>
    <property type="project" value="UniProtKB-ARBA"/>
</dbReference>
<feature type="transmembrane region" description="Helical" evidence="1">
    <location>
        <begin position="23"/>
        <end position="51"/>
    </location>
</feature>
<evidence type="ECO:0000313" key="4">
    <source>
        <dbReference type="Proteomes" id="UP000535937"/>
    </source>
</evidence>
<evidence type="ECO:0000256" key="1">
    <source>
        <dbReference type="SAM" id="Phobius"/>
    </source>
</evidence>
<accession>A0A7W4WG63</accession>
<dbReference type="RefSeq" id="WP_183463923.1">
    <property type="nucleotide sequence ID" value="NZ_JACHWZ010000039.1"/>
</dbReference>
<organism evidence="3 4">
    <name type="scientific">Microbulbifer rhizosphaerae</name>
    <dbReference type="NCBI Taxonomy" id="1562603"/>
    <lineage>
        <taxon>Bacteria</taxon>
        <taxon>Pseudomonadati</taxon>
        <taxon>Pseudomonadota</taxon>
        <taxon>Gammaproteobacteria</taxon>
        <taxon>Cellvibrionales</taxon>
        <taxon>Microbulbiferaceae</taxon>
        <taxon>Microbulbifer</taxon>
    </lineage>
</organism>
<dbReference type="Pfam" id="PF02517">
    <property type="entry name" value="Rce1-like"/>
    <property type="match status" value="1"/>
</dbReference>
<reference evidence="3 4" key="1">
    <citation type="submission" date="2020-08" db="EMBL/GenBank/DDBJ databases">
        <title>Genomic Encyclopedia of Type Strains, Phase III (KMG-III): the genomes of soil and plant-associated and newly described type strains.</title>
        <authorList>
            <person name="Whitman W."/>
        </authorList>
    </citation>
    <scope>NUCLEOTIDE SEQUENCE [LARGE SCALE GENOMIC DNA]</scope>
    <source>
        <strain evidence="3 4">CECT 8799</strain>
    </source>
</reference>
<sequence length="264" mass="28822">MPIEQRIEHREGSFDIRRLGYSYLLPAALLLLCAIPFGPTGAAAPLIWLSLCAIEAHSGWKRALGYLISALLMLVVALGILPGGARIELLPPYSDAAGNTIYASFNPGKVVIAIAVVAFMVRQRCWLKRADLPYILAAMALPFLCGLAAIGLSPKFGIAIVVAAMVNLLVVCISEEGFFRWVLQRGAEELLGRWRWIAVLLVTAIFTLLHTGWAASPLALGLVAVAGFCYSLLWYLRRNFWACVLAHWGVNALHLFLLPYPLPG</sequence>
<feature type="domain" description="CAAX prenyl protease 2/Lysostaphin resistance protein A-like" evidence="2">
    <location>
        <begin position="160"/>
        <end position="253"/>
    </location>
</feature>
<feature type="transmembrane region" description="Helical" evidence="1">
    <location>
        <begin position="219"/>
        <end position="236"/>
    </location>
</feature>
<keyword evidence="1" id="KW-0812">Transmembrane</keyword>
<dbReference type="GO" id="GO:0080120">
    <property type="term" value="P:CAAX-box protein maturation"/>
    <property type="evidence" value="ECO:0007669"/>
    <property type="project" value="UniProtKB-ARBA"/>
</dbReference>